<gene>
    <name evidence="2" type="ORF">CH339_22685</name>
</gene>
<evidence type="ECO:0000313" key="3">
    <source>
        <dbReference type="Proteomes" id="UP000249299"/>
    </source>
</evidence>
<evidence type="ECO:0000256" key="1">
    <source>
        <dbReference type="SAM" id="Phobius"/>
    </source>
</evidence>
<organism evidence="2 3">
    <name type="scientific">Rhodobium orientis</name>
    <dbReference type="NCBI Taxonomy" id="34017"/>
    <lineage>
        <taxon>Bacteria</taxon>
        <taxon>Pseudomonadati</taxon>
        <taxon>Pseudomonadota</taxon>
        <taxon>Alphaproteobacteria</taxon>
        <taxon>Hyphomicrobiales</taxon>
        <taxon>Rhodobiaceae</taxon>
        <taxon>Rhodobium</taxon>
    </lineage>
</organism>
<evidence type="ECO:0000313" key="2">
    <source>
        <dbReference type="EMBL" id="RAI24124.1"/>
    </source>
</evidence>
<feature type="transmembrane region" description="Helical" evidence="1">
    <location>
        <begin position="56"/>
        <end position="79"/>
    </location>
</feature>
<keyword evidence="3" id="KW-1185">Reference proteome</keyword>
<keyword evidence="1" id="KW-1133">Transmembrane helix</keyword>
<name>A0A327JDM2_9HYPH</name>
<keyword evidence="1" id="KW-0812">Transmembrane</keyword>
<proteinExistence type="predicted"/>
<dbReference type="AlphaFoldDB" id="A0A327JDM2"/>
<comment type="caution">
    <text evidence="2">The sequence shown here is derived from an EMBL/GenBank/DDBJ whole genome shotgun (WGS) entry which is preliminary data.</text>
</comment>
<dbReference type="RefSeq" id="WP_111436713.1">
    <property type="nucleotide sequence ID" value="NZ_JACIGG010000033.1"/>
</dbReference>
<dbReference type="Proteomes" id="UP000249299">
    <property type="component" value="Unassembled WGS sequence"/>
</dbReference>
<keyword evidence="1" id="KW-0472">Membrane</keyword>
<accession>A0A327JDM2</accession>
<dbReference type="EMBL" id="NPEV01000084">
    <property type="protein sequence ID" value="RAI24124.1"/>
    <property type="molecule type" value="Genomic_DNA"/>
</dbReference>
<feature type="transmembrane region" description="Helical" evidence="1">
    <location>
        <begin position="31"/>
        <end position="49"/>
    </location>
</feature>
<sequence>MARILVLVMWYGAWIAVGVLASRPGVVGMVLAIGAGIVAYLLTEVFAGGGISGPHLIAAVFVTGISFGIARVVGLMLAAGAV</sequence>
<reference evidence="2 3" key="1">
    <citation type="submission" date="2017-07" db="EMBL/GenBank/DDBJ databases">
        <title>Draft Genome Sequences of Select Purple Nonsulfur Bacteria.</title>
        <authorList>
            <person name="Lasarre B."/>
            <person name="Mckinlay J.B."/>
        </authorList>
    </citation>
    <scope>NUCLEOTIDE SEQUENCE [LARGE SCALE GENOMIC DNA]</scope>
    <source>
        <strain evidence="2 3">DSM 11290</strain>
    </source>
</reference>
<protein>
    <submittedName>
        <fullName evidence="2">Uncharacterized protein</fullName>
    </submittedName>
</protein>